<evidence type="ECO:0000259" key="4">
    <source>
        <dbReference type="SMART" id="SM00322"/>
    </source>
</evidence>
<dbReference type="SMART" id="SM00322">
    <property type="entry name" value="KH"/>
    <property type="match status" value="1"/>
</dbReference>
<sequence length="206" mass="22552">MASKQTDDFNESVKRAKAIADKLKRPSTSGSSPPPAKRPCSDMTTVNVPRQSLGRIIGKQGNNLKKIHQYAGCQVTILPDDGKEERVLSLRGEATQVQIARDMIQQTVKDQLHGADPAIHADLVTIDIPRHLAELVLKDGTARWEARCQAKIKRMPLDPNDETAPQTLAISGHPGAVKHARFLIQRAVHLHKETKSNTSASSTNAH</sequence>
<proteinExistence type="predicted"/>
<dbReference type="PANTHER" id="PTHR10288">
    <property type="entry name" value="KH DOMAIN CONTAINING RNA BINDING PROTEIN"/>
    <property type="match status" value="1"/>
</dbReference>
<accession>A0A1X2GHP9</accession>
<gene>
    <name evidence="5" type="ORF">DM01DRAFT_1335887</name>
</gene>
<dbReference type="AlphaFoldDB" id="A0A1X2GHP9"/>
<evidence type="ECO:0000256" key="3">
    <source>
        <dbReference type="SAM" id="MobiDB-lite"/>
    </source>
</evidence>
<name>A0A1X2GHP9_9FUNG</name>
<comment type="caution">
    <text evidence="5">The sequence shown here is derived from an EMBL/GenBank/DDBJ whole genome shotgun (WGS) entry which is preliminary data.</text>
</comment>
<dbReference type="InterPro" id="IPR004087">
    <property type="entry name" value="KH_dom"/>
</dbReference>
<dbReference type="InterPro" id="IPR036612">
    <property type="entry name" value="KH_dom_type_1_sf"/>
</dbReference>
<dbReference type="GO" id="GO:0003723">
    <property type="term" value="F:RNA binding"/>
    <property type="evidence" value="ECO:0007669"/>
    <property type="project" value="UniProtKB-UniRule"/>
</dbReference>
<dbReference type="Gene3D" id="3.30.310.210">
    <property type="match status" value="1"/>
</dbReference>
<dbReference type="SUPFAM" id="SSF54791">
    <property type="entry name" value="Eukaryotic type KH-domain (KH-domain type I)"/>
    <property type="match status" value="1"/>
</dbReference>
<evidence type="ECO:0000313" key="5">
    <source>
        <dbReference type="EMBL" id="ORX54032.1"/>
    </source>
</evidence>
<dbReference type="EMBL" id="MCGT01000014">
    <property type="protein sequence ID" value="ORX54032.1"/>
    <property type="molecule type" value="Genomic_DNA"/>
</dbReference>
<keyword evidence="1" id="KW-0677">Repeat</keyword>
<feature type="compositionally biased region" description="Basic and acidic residues" evidence="3">
    <location>
        <begin position="1"/>
        <end position="24"/>
    </location>
</feature>
<protein>
    <recommendedName>
        <fullName evidence="4">K Homology domain-containing protein</fullName>
    </recommendedName>
</protein>
<feature type="non-terminal residue" evidence="5">
    <location>
        <position position="1"/>
    </location>
</feature>
<dbReference type="OrthoDB" id="5204190at2759"/>
<feature type="region of interest" description="Disordered" evidence="3">
    <location>
        <begin position="1"/>
        <end position="45"/>
    </location>
</feature>
<evidence type="ECO:0000256" key="1">
    <source>
        <dbReference type="ARBA" id="ARBA00022737"/>
    </source>
</evidence>
<dbReference type="Pfam" id="PF00013">
    <property type="entry name" value="KH_1"/>
    <property type="match status" value="1"/>
</dbReference>
<evidence type="ECO:0000256" key="2">
    <source>
        <dbReference type="PROSITE-ProRule" id="PRU00117"/>
    </source>
</evidence>
<keyword evidence="6" id="KW-1185">Reference proteome</keyword>
<dbReference type="InterPro" id="IPR004088">
    <property type="entry name" value="KH_dom_type_1"/>
</dbReference>
<organism evidence="5 6">
    <name type="scientific">Hesseltinella vesiculosa</name>
    <dbReference type="NCBI Taxonomy" id="101127"/>
    <lineage>
        <taxon>Eukaryota</taxon>
        <taxon>Fungi</taxon>
        <taxon>Fungi incertae sedis</taxon>
        <taxon>Mucoromycota</taxon>
        <taxon>Mucoromycotina</taxon>
        <taxon>Mucoromycetes</taxon>
        <taxon>Mucorales</taxon>
        <taxon>Cunninghamellaceae</taxon>
        <taxon>Hesseltinella</taxon>
    </lineage>
</organism>
<dbReference type="STRING" id="101127.A0A1X2GHP9"/>
<dbReference type="PROSITE" id="PS50084">
    <property type="entry name" value="KH_TYPE_1"/>
    <property type="match status" value="1"/>
</dbReference>
<feature type="domain" description="K Homology" evidence="4">
    <location>
        <begin position="40"/>
        <end position="109"/>
    </location>
</feature>
<dbReference type="Proteomes" id="UP000242146">
    <property type="component" value="Unassembled WGS sequence"/>
</dbReference>
<keyword evidence="2" id="KW-0694">RNA-binding</keyword>
<reference evidence="5 6" key="1">
    <citation type="submission" date="2016-07" db="EMBL/GenBank/DDBJ databases">
        <title>Pervasive Adenine N6-methylation of Active Genes in Fungi.</title>
        <authorList>
            <consortium name="DOE Joint Genome Institute"/>
            <person name="Mondo S.J."/>
            <person name="Dannebaum R.O."/>
            <person name="Kuo R.C."/>
            <person name="Labutti K."/>
            <person name="Haridas S."/>
            <person name="Kuo A."/>
            <person name="Salamov A."/>
            <person name="Ahrendt S.R."/>
            <person name="Lipzen A."/>
            <person name="Sullivan W."/>
            <person name="Andreopoulos W.B."/>
            <person name="Clum A."/>
            <person name="Lindquist E."/>
            <person name="Daum C."/>
            <person name="Ramamoorthy G.K."/>
            <person name="Gryganskyi A."/>
            <person name="Culley D."/>
            <person name="Magnuson J.K."/>
            <person name="James T.Y."/>
            <person name="O'Malley M.A."/>
            <person name="Stajich J.E."/>
            <person name="Spatafora J.W."/>
            <person name="Visel A."/>
            <person name="Grigoriev I.V."/>
        </authorList>
    </citation>
    <scope>NUCLEOTIDE SEQUENCE [LARGE SCALE GENOMIC DNA]</scope>
    <source>
        <strain evidence="5 6">NRRL 3301</strain>
    </source>
</reference>
<dbReference type="CDD" id="cd00105">
    <property type="entry name" value="KH-I"/>
    <property type="match status" value="1"/>
</dbReference>
<evidence type="ECO:0000313" key="6">
    <source>
        <dbReference type="Proteomes" id="UP000242146"/>
    </source>
</evidence>